<dbReference type="EMBL" id="JBEUOH010000006">
    <property type="protein sequence ID" value="KAL0893101.1"/>
    <property type="molecule type" value="Genomic_DNA"/>
</dbReference>
<dbReference type="Proteomes" id="UP001549920">
    <property type="component" value="Unassembled WGS sequence"/>
</dbReference>
<proteinExistence type="predicted"/>
<keyword evidence="6" id="KW-1185">Reference proteome</keyword>
<accession>A0ABR3IA10</accession>
<dbReference type="InterPro" id="IPR011011">
    <property type="entry name" value="Znf_FYVE_PHD"/>
</dbReference>
<evidence type="ECO:0000256" key="1">
    <source>
        <dbReference type="SAM" id="Coils"/>
    </source>
</evidence>
<dbReference type="InterPro" id="IPR004941">
    <property type="entry name" value="FP_N"/>
</dbReference>
<dbReference type="Gene3D" id="3.30.40.10">
    <property type="entry name" value="Zinc/RING finger domain, C3HC4 (zinc finger)"/>
    <property type="match status" value="1"/>
</dbReference>
<evidence type="ECO:0000259" key="4">
    <source>
        <dbReference type="Pfam" id="PF25298"/>
    </source>
</evidence>
<evidence type="ECO:0000313" key="6">
    <source>
        <dbReference type="Proteomes" id="UP001549920"/>
    </source>
</evidence>
<reference evidence="5 6" key="1">
    <citation type="submission" date="2024-06" db="EMBL/GenBank/DDBJ databases">
        <title>A chromosome-level genome assembly of beet webworm, Loxostege sticticalis.</title>
        <authorList>
            <person name="Zhang Y."/>
        </authorList>
    </citation>
    <scope>NUCLEOTIDE SEQUENCE [LARGE SCALE GENOMIC DNA]</scope>
    <source>
        <strain evidence="5">AQ026</strain>
        <tissue evidence="5">Whole body</tissue>
    </source>
</reference>
<dbReference type="Pfam" id="PF03258">
    <property type="entry name" value="Baculo_FP"/>
    <property type="match status" value="1"/>
</dbReference>
<organism evidence="5 6">
    <name type="scientific">Loxostege sticticalis</name>
    <name type="common">Beet webworm moth</name>
    <dbReference type="NCBI Taxonomy" id="481309"/>
    <lineage>
        <taxon>Eukaryota</taxon>
        <taxon>Metazoa</taxon>
        <taxon>Ecdysozoa</taxon>
        <taxon>Arthropoda</taxon>
        <taxon>Hexapoda</taxon>
        <taxon>Insecta</taxon>
        <taxon>Pterygota</taxon>
        <taxon>Neoptera</taxon>
        <taxon>Endopterygota</taxon>
        <taxon>Lepidoptera</taxon>
        <taxon>Glossata</taxon>
        <taxon>Ditrysia</taxon>
        <taxon>Pyraloidea</taxon>
        <taxon>Crambidae</taxon>
        <taxon>Pyraustinae</taxon>
        <taxon>Loxostege</taxon>
    </lineage>
</organism>
<evidence type="ECO:0000256" key="2">
    <source>
        <dbReference type="SAM" id="MobiDB-lite"/>
    </source>
</evidence>
<sequence length="325" mass="37406">MPKSRRCDKCQKTVTKISPGLECSKCDKLVHSKSECSGLTSKQVSALRNASNLEWTCDECQLYSPPRKSFVEPEDDEDENETPAQPKPTNSIVPTIDVKKLLTDISLEVERAIKKELQELNYNVEFYSEKMSGIEQENKELKEKIKTLETTNKHLTNSNKHLETRIAALEQRHSEYEQSRLGKYIEIIGIPPQEKENLDQIVSQIASKLKQDVKRVKSAVRLNTYKGKSSSIQLKLIDEQEQNSGYKTLSQETIANDKIIIRQALTNFNKELLWQAKQKLKDAGYKYIWQKNGKILARRDDKEKVYSIRNTEDIKKLACVSLKIK</sequence>
<feature type="domain" description="FP protein C-terminal" evidence="4">
    <location>
        <begin position="266"/>
        <end position="317"/>
    </location>
</feature>
<keyword evidence="1" id="KW-0175">Coiled coil</keyword>
<dbReference type="SUPFAM" id="SSF57903">
    <property type="entry name" value="FYVE/PHD zinc finger"/>
    <property type="match status" value="1"/>
</dbReference>
<gene>
    <name evidence="5" type="ORF">ABMA27_014740</name>
</gene>
<feature type="coiled-coil region" evidence="1">
    <location>
        <begin position="117"/>
        <end position="179"/>
    </location>
</feature>
<evidence type="ECO:0008006" key="7">
    <source>
        <dbReference type="Google" id="ProtNLM"/>
    </source>
</evidence>
<feature type="region of interest" description="Disordered" evidence="2">
    <location>
        <begin position="68"/>
        <end position="91"/>
    </location>
</feature>
<evidence type="ECO:0000313" key="5">
    <source>
        <dbReference type="EMBL" id="KAL0893101.1"/>
    </source>
</evidence>
<protein>
    <recommendedName>
        <fullName evidence="7">Zinc finger DNA binding protein</fullName>
    </recommendedName>
</protein>
<feature type="compositionally biased region" description="Acidic residues" evidence="2">
    <location>
        <begin position="72"/>
        <end position="81"/>
    </location>
</feature>
<name>A0ABR3IA10_LOXSC</name>
<dbReference type="Pfam" id="PF25298">
    <property type="entry name" value="Baculo_FP_2nd"/>
    <property type="match status" value="1"/>
</dbReference>
<dbReference type="InterPro" id="IPR013083">
    <property type="entry name" value="Znf_RING/FYVE/PHD"/>
</dbReference>
<comment type="caution">
    <text evidence="5">The sequence shown here is derived from an EMBL/GenBank/DDBJ whole genome shotgun (WGS) entry which is preliminary data.</text>
</comment>
<evidence type="ECO:0000259" key="3">
    <source>
        <dbReference type="Pfam" id="PF03258"/>
    </source>
</evidence>
<feature type="domain" description="FP protein N-terminal" evidence="3">
    <location>
        <begin position="183"/>
        <end position="261"/>
    </location>
</feature>
<dbReference type="InterPro" id="IPR057251">
    <property type="entry name" value="FP_C"/>
</dbReference>
<dbReference type="CDD" id="cd15489">
    <property type="entry name" value="PHD_SF"/>
    <property type="match status" value="1"/>
</dbReference>